<dbReference type="AlphaFoldDB" id="A0A135HXD5"/>
<dbReference type="EMBL" id="LNTU01000009">
    <property type="protein sequence ID" value="KXF77876.1"/>
    <property type="molecule type" value="Genomic_DNA"/>
</dbReference>
<accession>A0A135HXD5</accession>
<sequence>MASTTDEPKQVHLVVADVWKDKDGEPALVHLLFTGNEGEDLISVALNILAGQGYEEAELTEIGTLTEEPEEEPHRSAWKTALNGEAALIEFGEDE</sequence>
<evidence type="ECO:0000313" key="1">
    <source>
        <dbReference type="EMBL" id="KXF77876.1"/>
    </source>
</evidence>
<dbReference type="Proteomes" id="UP000070107">
    <property type="component" value="Unassembled WGS sequence"/>
</dbReference>
<dbReference type="OrthoDB" id="8452182at2"/>
<name>A0A135HXD5_9HYPH</name>
<evidence type="ECO:0000313" key="2">
    <source>
        <dbReference type="Proteomes" id="UP000070107"/>
    </source>
</evidence>
<protein>
    <submittedName>
        <fullName evidence="1">Uncharacterized protein</fullName>
    </submittedName>
</protein>
<dbReference type="RefSeq" id="WP_068881339.1">
    <property type="nucleotide sequence ID" value="NZ_LNTU01000009.1"/>
</dbReference>
<keyword evidence="2" id="KW-1185">Reference proteome</keyword>
<comment type="caution">
    <text evidence="1">The sequence shown here is derived from an EMBL/GenBank/DDBJ whole genome shotgun (WGS) entry which is preliminary data.</text>
</comment>
<gene>
    <name evidence="1" type="ORF">ATN84_25170</name>
</gene>
<proteinExistence type="predicted"/>
<reference evidence="1 2" key="1">
    <citation type="submission" date="2015-11" db="EMBL/GenBank/DDBJ databases">
        <title>Draft genome sequence of Paramesorhizobium deserti A-3-E, a strain highly resistant to diverse beta-lactam antibiotics.</title>
        <authorList>
            <person name="Lv R."/>
            <person name="Yang X."/>
            <person name="Fang N."/>
            <person name="Guo J."/>
            <person name="Luo X."/>
            <person name="Peng F."/>
            <person name="Yang R."/>
            <person name="Cui Y."/>
            <person name="Fang C."/>
            <person name="Song Y."/>
        </authorList>
    </citation>
    <scope>NUCLEOTIDE SEQUENCE [LARGE SCALE GENOMIC DNA]</scope>
    <source>
        <strain evidence="1 2">A-3-E</strain>
    </source>
</reference>
<organism evidence="1 2">
    <name type="scientific">Paramesorhizobium deserti</name>
    <dbReference type="NCBI Taxonomy" id="1494590"/>
    <lineage>
        <taxon>Bacteria</taxon>
        <taxon>Pseudomonadati</taxon>
        <taxon>Pseudomonadota</taxon>
        <taxon>Alphaproteobacteria</taxon>
        <taxon>Hyphomicrobiales</taxon>
        <taxon>Phyllobacteriaceae</taxon>
        <taxon>Paramesorhizobium</taxon>
    </lineage>
</organism>